<accession>A0A1M6TWF8</accession>
<protein>
    <submittedName>
        <fullName evidence="2">Glycosyl transferase</fullName>
    </submittedName>
    <submittedName>
        <fullName evidence="3">Glycosyltransferase involved in cell wall bisynthesis</fullName>
    </submittedName>
</protein>
<keyword evidence="3" id="KW-0808">Transferase</keyword>
<feature type="domain" description="SH2" evidence="1">
    <location>
        <begin position="131"/>
        <end position="276"/>
    </location>
</feature>
<sequence>MRKKKILFRNRSLEVGGSEKILLNILQNLDRNKFDITLVLNFKEGEFINQLPPDVKVKSITNGIDFLNKNSFLSKLNRAIKRLQYFLFQTYPIAFYKKHQLMDIETEIAFSHYMIPTVLNSPIKASKKIFWFHGDLLEFSLTDDEKYKLVQSLLKFDQGVFVSEHSKKNIENNYKIKLSNSTVIYNPINTMEIKDKSNEEMNETISFFDFISIGRFGKAKGFDDLVNAHYQLINEGYKINTAIVGSGEEYENIKQLIKQYNLEDSFHLLGFQSNPLKYLKNSNYFIFPTYTESYPTVVAESLILGVPVLSTNVGGIPEMVINEQEGFLFNPGKENVYKYMKKVLDDKELLIQLKQNCKQSHLKFNLEQQLNKIEQLFINI</sequence>
<dbReference type="GO" id="GO:0016757">
    <property type="term" value="F:glycosyltransferase activity"/>
    <property type="evidence" value="ECO:0007669"/>
    <property type="project" value="InterPro"/>
</dbReference>
<evidence type="ECO:0000313" key="2">
    <source>
        <dbReference type="EMBL" id="GGF04579.1"/>
    </source>
</evidence>
<dbReference type="EMBL" id="BMFL01000014">
    <property type="protein sequence ID" value="GGF04579.1"/>
    <property type="molecule type" value="Genomic_DNA"/>
</dbReference>
<dbReference type="InterPro" id="IPR028098">
    <property type="entry name" value="Glyco_trans_4-like_N"/>
</dbReference>
<gene>
    <name evidence="2" type="ORF">GCM10010984_22360</name>
    <name evidence="3" type="ORF">SAMN05443634_102119</name>
</gene>
<dbReference type="Proteomes" id="UP000650994">
    <property type="component" value="Unassembled WGS sequence"/>
</dbReference>
<dbReference type="CDD" id="cd03811">
    <property type="entry name" value="GT4_GT28_WabH-like"/>
    <property type="match status" value="1"/>
</dbReference>
<reference evidence="2" key="5">
    <citation type="submission" date="2024-05" db="EMBL/GenBank/DDBJ databases">
        <authorList>
            <person name="Sun Q."/>
            <person name="Zhou Y."/>
        </authorList>
    </citation>
    <scope>NUCLEOTIDE SEQUENCE</scope>
    <source>
        <strain evidence="2">CGMCC 1.12707</strain>
    </source>
</reference>
<reference evidence="3" key="2">
    <citation type="submission" date="2016-11" db="EMBL/GenBank/DDBJ databases">
        <authorList>
            <person name="Jaros S."/>
            <person name="Januszkiewicz K."/>
            <person name="Wedrychowicz H."/>
        </authorList>
    </citation>
    <scope>NUCLEOTIDE SEQUENCE [LARGE SCALE GENOMIC DNA]</scope>
    <source>
        <strain evidence="3">DSM 27989</strain>
    </source>
</reference>
<reference evidence="2" key="1">
    <citation type="journal article" date="2014" name="Int. J. Syst. Evol. Microbiol.">
        <title>Complete genome of a new Firmicutes species belonging to the dominant human colonic microbiota ('Ruminococcus bicirculans') reveals two chromosomes and a selective capacity to utilize plant glucans.</title>
        <authorList>
            <consortium name="NISC Comparative Sequencing Program"/>
            <person name="Wegmann U."/>
            <person name="Louis P."/>
            <person name="Goesmann A."/>
            <person name="Henrissat B."/>
            <person name="Duncan S.H."/>
            <person name="Flint H.J."/>
        </authorList>
    </citation>
    <scope>NUCLEOTIDE SEQUENCE</scope>
    <source>
        <strain evidence="2">CGMCC 1.12707</strain>
    </source>
</reference>
<dbReference type="PANTHER" id="PTHR12526:SF630">
    <property type="entry name" value="GLYCOSYLTRANSFERASE"/>
    <property type="match status" value="1"/>
</dbReference>
<dbReference type="Proteomes" id="UP000184120">
    <property type="component" value="Unassembled WGS sequence"/>
</dbReference>
<dbReference type="EMBL" id="FRBH01000002">
    <property type="protein sequence ID" value="SHK61352.1"/>
    <property type="molecule type" value="Genomic_DNA"/>
</dbReference>
<dbReference type="Pfam" id="PF00534">
    <property type="entry name" value="Glycos_transf_1"/>
    <property type="match status" value="1"/>
</dbReference>
<reference evidence="5" key="4">
    <citation type="journal article" date="2019" name="Int. J. Syst. Evol. Microbiol.">
        <title>The Global Catalogue of Microorganisms (GCM) 10K type strain sequencing project: providing services to taxonomists for standard genome sequencing and annotation.</title>
        <authorList>
            <consortium name="The Broad Institute Genomics Platform"/>
            <consortium name="The Broad Institute Genome Sequencing Center for Infectious Disease"/>
            <person name="Wu L."/>
            <person name="Ma J."/>
        </authorList>
    </citation>
    <scope>NUCLEOTIDE SEQUENCE [LARGE SCALE GENOMIC DNA]</scope>
    <source>
        <strain evidence="5">CGMCC 1.12707</strain>
    </source>
</reference>
<dbReference type="Pfam" id="PF13439">
    <property type="entry name" value="Glyco_transf_4"/>
    <property type="match status" value="1"/>
</dbReference>
<dbReference type="PANTHER" id="PTHR12526">
    <property type="entry name" value="GLYCOSYLTRANSFERASE"/>
    <property type="match status" value="1"/>
</dbReference>
<evidence type="ECO:0000313" key="4">
    <source>
        <dbReference type="Proteomes" id="UP000184120"/>
    </source>
</evidence>
<reference evidence="4" key="3">
    <citation type="submission" date="2016-11" db="EMBL/GenBank/DDBJ databases">
        <authorList>
            <person name="Varghese N."/>
            <person name="Submissions S."/>
        </authorList>
    </citation>
    <scope>NUCLEOTIDE SEQUENCE [LARGE SCALE GENOMIC DNA]</scope>
    <source>
        <strain evidence="4">DSM 27989</strain>
    </source>
</reference>
<organism evidence="3 4">
    <name type="scientific">Chishuiella changwenlii</name>
    <dbReference type="NCBI Taxonomy" id="1434701"/>
    <lineage>
        <taxon>Bacteria</taxon>
        <taxon>Pseudomonadati</taxon>
        <taxon>Bacteroidota</taxon>
        <taxon>Flavobacteriia</taxon>
        <taxon>Flavobacteriales</taxon>
        <taxon>Weeksellaceae</taxon>
        <taxon>Chishuiella</taxon>
    </lineage>
</organism>
<dbReference type="STRING" id="1434701.SAMN05443634_102119"/>
<dbReference type="OrthoDB" id="791981at2"/>
<evidence type="ECO:0000313" key="5">
    <source>
        <dbReference type="Proteomes" id="UP000650994"/>
    </source>
</evidence>
<dbReference type="PROSITE" id="PS50001">
    <property type="entry name" value="SH2"/>
    <property type="match status" value="1"/>
</dbReference>
<name>A0A1M6TWF8_9FLAO</name>
<evidence type="ECO:0000259" key="1">
    <source>
        <dbReference type="PROSITE" id="PS50001"/>
    </source>
</evidence>
<evidence type="ECO:0000313" key="3">
    <source>
        <dbReference type="EMBL" id="SHK61352.1"/>
    </source>
</evidence>
<keyword evidence="5" id="KW-1185">Reference proteome</keyword>
<proteinExistence type="predicted"/>
<dbReference type="AlphaFoldDB" id="A0A1M6TWF8"/>
<dbReference type="SUPFAM" id="SSF53756">
    <property type="entry name" value="UDP-Glycosyltransferase/glycogen phosphorylase"/>
    <property type="match status" value="1"/>
</dbReference>
<dbReference type="RefSeq" id="WP_072929454.1">
    <property type="nucleotide sequence ID" value="NZ_BMFL01000014.1"/>
</dbReference>
<dbReference type="InterPro" id="IPR001296">
    <property type="entry name" value="Glyco_trans_1"/>
</dbReference>
<dbReference type="Gene3D" id="3.40.50.2000">
    <property type="entry name" value="Glycogen Phosphorylase B"/>
    <property type="match status" value="2"/>
</dbReference>
<dbReference type="InterPro" id="IPR000980">
    <property type="entry name" value="SH2"/>
</dbReference>